<gene>
    <name evidence="2" type="ORF">V5O48_017992</name>
</gene>
<feature type="compositionally biased region" description="Polar residues" evidence="1">
    <location>
        <begin position="356"/>
        <end position="365"/>
    </location>
</feature>
<name>A0ABR3EMF2_9AGAR</name>
<proteinExistence type="predicted"/>
<dbReference type="Proteomes" id="UP001465976">
    <property type="component" value="Unassembled WGS sequence"/>
</dbReference>
<feature type="compositionally biased region" description="Basic and acidic residues" evidence="1">
    <location>
        <begin position="286"/>
        <end position="330"/>
    </location>
</feature>
<reference evidence="2 3" key="1">
    <citation type="submission" date="2024-02" db="EMBL/GenBank/DDBJ databases">
        <title>A draft genome for the cacao thread blight pathogen Marasmius crinis-equi.</title>
        <authorList>
            <person name="Cohen S.P."/>
            <person name="Baruah I.K."/>
            <person name="Amoako-Attah I."/>
            <person name="Bukari Y."/>
            <person name="Meinhardt L.W."/>
            <person name="Bailey B.A."/>
        </authorList>
    </citation>
    <scope>NUCLEOTIDE SEQUENCE [LARGE SCALE GENOMIC DNA]</scope>
    <source>
        <strain evidence="2 3">GH-76</strain>
    </source>
</reference>
<organism evidence="2 3">
    <name type="scientific">Marasmius crinis-equi</name>
    <dbReference type="NCBI Taxonomy" id="585013"/>
    <lineage>
        <taxon>Eukaryota</taxon>
        <taxon>Fungi</taxon>
        <taxon>Dikarya</taxon>
        <taxon>Basidiomycota</taxon>
        <taxon>Agaricomycotina</taxon>
        <taxon>Agaricomycetes</taxon>
        <taxon>Agaricomycetidae</taxon>
        <taxon>Agaricales</taxon>
        <taxon>Marasmiineae</taxon>
        <taxon>Marasmiaceae</taxon>
        <taxon>Marasmius</taxon>
    </lineage>
</organism>
<comment type="caution">
    <text evidence="2">The sequence shown here is derived from an EMBL/GenBank/DDBJ whole genome shotgun (WGS) entry which is preliminary data.</text>
</comment>
<feature type="region of interest" description="Disordered" evidence="1">
    <location>
        <begin position="412"/>
        <end position="433"/>
    </location>
</feature>
<keyword evidence="3" id="KW-1185">Reference proteome</keyword>
<feature type="compositionally biased region" description="Basic and acidic residues" evidence="1">
    <location>
        <begin position="340"/>
        <end position="350"/>
    </location>
</feature>
<evidence type="ECO:0000313" key="2">
    <source>
        <dbReference type="EMBL" id="KAL0564064.1"/>
    </source>
</evidence>
<feature type="compositionally biased region" description="Polar residues" evidence="1">
    <location>
        <begin position="538"/>
        <end position="550"/>
    </location>
</feature>
<feature type="compositionally biased region" description="Acidic residues" evidence="1">
    <location>
        <begin position="269"/>
        <end position="285"/>
    </location>
</feature>
<dbReference type="EMBL" id="JBAHYK010003012">
    <property type="protein sequence ID" value="KAL0564064.1"/>
    <property type="molecule type" value="Genomic_DNA"/>
</dbReference>
<feature type="region of interest" description="Disordered" evidence="1">
    <location>
        <begin position="236"/>
        <end position="382"/>
    </location>
</feature>
<feature type="compositionally biased region" description="Polar residues" evidence="1">
    <location>
        <begin position="477"/>
        <end position="512"/>
    </location>
</feature>
<evidence type="ECO:0000313" key="3">
    <source>
        <dbReference type="Proteomes" id="UP001465976"/>
    </source>
</evidence>
<feature type="compositionally biased region" description="Acidic residues" evidence="1">
    <location>
        <begin position="236"/>
        <end position="250"/>
    </location>
</feature>
<feature type="region of interest" description="Disordered" evidence="1">
    <location>
        <begin position="1"/>
        <end position="63"/>
    </location>
</feature>
<feature type="compositionally biased region" description="Polar residues" evidence="1">
    <location>
        <begin position="519"/>
        <end position="531"/>
    </location>
</feature>
<sequence>MAPNTRKRPSGQAPAEKNPQPSKKSRLPASLQPNLSSSEESGEEDDEKDSSEKTEGKKKPKAKLVEWDSDQNLTWSLLQIIQDSAELREGLYPGGGDGKAQKKNKGVPKSEYHTLTARLLFEKHAHYKVKFSQATSAEQKGKWGLTIKNRLSVLEKATRKYRTELGTTGEGIKREADIDMTRENTFTTKWAEIKFKFPWFFEMRELIGNRPSHVPTGIGNSTDNVDLSVLDPAEGDEEIQDGEDDGEEDPATGGNARVVPEPEITFIEGGDDVDAMEEDGLEVDELDGHSGDEGKRKEESAREEFKRLVAECDAHDGEQKKSSDGKEKPGDATTTKKKSKSGDTGKDAVKGKKTGPGSTVSKPSQTKTSKTAGGKGTKINGVADRFADVAGKEEDTRQKVIEFRKTKVLAHSEETKQRLSHRAMRKEKDQELRSRERIRKLELEHEFRMEEMRLRAATMQNMQQFQPFNGYPVAAMTPQQQHQPTAGPSALPWNTNQPNMSSSQSQWNSIPQSFDDRSSQGWSSPAQSTLSVLGELNSGLNSPYHSTPGE</sequence>
<accession>A0ABR3EMF2</accession>
<evidence type="ECO:0000256" key="1">
    <source>
        <dbReference type="SAM" id="MobiDB-lite"/>
    </source>
</evidence>
<protein>
    <submittedName>
        <fullName evidence="2">Uncharacterized protein</fullName>
    </submittedName>
</protein>
<feature type="compositionally biased region" description="Acidic residues" evidence="1">
    <location>
        <begin position="40"/>
        <end position="49"/>
    </location>
</feature>
<feature type="region of interest" description="Disordered" evidence="1">
    <location>
        <begin position="477"/>
        <end position="550"/>
    </location>
</feature>